<accession>A0A4U5LZQ3</accession>
<comment type="caution">
    <text evidence="1">The sequence shown here is derived from an EMBL/GenBank/DDBJ whole genome shotgun (WGS) entry which is preliminary data.</text>
</comment>
<dbReference type="EMBL" id="AZBU02000011">
    <property type="protein sequence ID" value="TKR61792.1"/>
    <property type="molecule type" value="Genomic_DNA"/>
</dbReference>
<keyword evidence="2" id="KW-1185">Reference proteome</keyword>
<reference evidence="1 2" key="2">
    <citation type="journal article" date="2019" name="G3 (Bethesda)">
        <title>Hybrid Assembly of the Genome of the Entomopathogenic Nematode Steinernema carpocapsae Identifies the X-Chromosome.</title>
        <authorList>
            <person name="Serra L."/>
            <person name="Macchietto M."/>
            <person name="Macias-Munoz A."/>
            <person name="McGill C.J."/>
            <person name="Rodriguez I.M."/>
            <person name="Rodriguez B."/>
            <person name="Murad R."/>
            <person name="Mortazavi A."/>
        </authorList>
    </citation>
    <scope>NUCLEOTIDE SEQUENCE [LARGE SCALE GENOMIC DNA]</scope>
    <source>
        <strain evidence="1 2">ALL</strain>
    </source>
</reference>
<dbReference type="AlphaFoldDB" id="A0A4U5LZQ3"/>
<evidence type="ECO:0000313" key="2">
    <source>
        <dbReference type="Proteomes" id="UP000298663"/>
    </source>
</evidence>
<sequence>MKAIVNDRSFDGAFWENLAVLSSETLGELCVVYRIIFAAQLKHSIERRLNRLQRNRFANKDASVEGDVLKRTKPPSDCQASF</sequence>
<dbReference type="Proteomes" id="UP000298663">
    <property type="component" value="Unassembled WGS sequence"/>
</dbReference>
<reference evidence="1 2" key="1">
    <citation type="journal article" date="2015" name="Genome Biol.">
        <title>Comparative genomics of Steinernema reveals deeply conserved gene regulatory networks.</title>
        <authorList>
            <person name="Dillman A.R."/>
            <person name="Macchietto M."/>
            <person name="Porter C.F."/>
            <person name="Rogers A."/>
            <person name="Williams B."/>
            <person name="Antoshechkin I."/>
            <person name="Lee M.M."/>
            <person name="Goodwin Z."/>
            <person name="Lu X."/>
            <person name="Lewis E.E."/>
            <person name="Goodrich-Blair H."/>
            <person name="Stock S.P."/>
            <person name="Adams B.J."/>
            <person name="Sternberg P.W."/>
            <person name="Mortazavi A."/>
        </authorList>
    </citation>
    <scope>NUCLEOTIDE SEQUENCE [LARGE SCALE GENOMIC DNA]</scope>
    <source>
        <strain evidence="1 2">ALL</strain>
    </source>
</reference>
<proteinExistence type="predicted"/>
<gene>
    <name evidence="1" type="ORF">L596_028853</name>
</gene>
<name>A0A4U5LZQ3_STECR</name>
<evidence type="ECO:0000313" key="1">
    <source>
        <dbReference type="EMBL" id="TKR61792.1"/>
    </source>
</evidence>
<organism evidence="1 2">
    <name type="scientific">Steinernema carpocapsae</name>
    <name type="common">Entomopathogenic nematode</name>
    <dbReference type="NCBI Taxonomy" id="34508"/>
    <lineage>
        <taxon>Eukaryota</taxon>
        <taxon>Metazoa</taxon>
        <taxon>Ecdysozoa</taxon>
        <taxon>Nematoda</taxon>
        <taxon>Chromadorea</taxon>
        <taxon>Rhabditida</taxon>
        <taxon>Tylenchina</taxon>
        <taxon>Panagrolaimomorpha</taxon>
        <taxon>Strongyloidoidea</taxon>
        <taxon>Steinernematidae</taxon>
        <taxon>Steinernema</taxon>
    </lineage>
</organism>
<protein>
    <submittedName>
        <fullName evidence="1">Uncharacterized protein</fullName>
    </submittedName>
</protein>